<dbReference type="Proteomes" id="UP000308092">
    <property type="component" value="Unassembled WGS sequence"/>
</dbReference>
<name>A0A4V3UNH8_9EURO</name>
<evidence type="ECO:0000313" key="2">
    <source>
        <dbReference type="Proteomes" id="UP000308092"/>
    </source>
</evidence>
<dbReference type="AlphaFoldDB" id="A0A4V3UNH8"/>
<organism evidence="1 2">
    <name type="scientific">Aspergillus tanneri</name>
    <dbReference type="NCBI Taxonomy" id="1220188"/>
    <lineage>
        <taxon>Eukaryota</taxon>
        <taxon>Fungi</taxon>
        <taxon>Dikarya</taxon>
        <taxon>Ascomycota</taxon>
        <taxon>Pezizomycotina</taxon>
        <taxon>Eurotiomycetes</taxon>
        <taxon>Eurotiomycetidae</taxon>
        <taxon>Eurotiales</taxon>
        <taxon>Aspergillaceae</taxon>
        <taxon>Aspergillus</taxon>
        <taxon>Aspergillus subgen. Circumdati</taxon>
    </lineage>
</organism>
<dbReference type="EMBL" id="SOSA01000429">
    <property type="protein sequence ID" value="THC91294.1"/>
    <property type="molecule type" value="Genomic_DNA"/>
</dbReference>
<comment type="caution">
    <text evidence="1">The sequence shown here is derived from an EMBL/GenBank/DDBJ whole genome shotgun (WGS) entry which is preliminary data.</text>
</comment>
<sequence>MVIDHLSAVATETAPDSKGQAHQPVWDAIDQQLSSLCTEAGNEKPIFGGKLESISIRLPRITLVRMVELQFFQRWQRIGQFSQLHTPNILTLHVALASFRILMVPKLINLQTLTLLESTL</sequence>
<evidence type="ECO:0000313" key="1">
    <source>
        <dbReference type="EMBL" id="THC91294.1"/>
    </source>
</evidence>
<protein>
    <submittedName>
        <fullName evidence="1">Uncharacterized protein</fullName>
    </submittedName>
</protein>
<proteinExistence type="predicted"/>
<gene>
    <name evidence="1" type="ORF">EYZ11_009244</name>
</gene>
<keyword evidence="2" id="KW-1185">Reference proteome</keyword>
<dbReference type="VEuPathDB" id="FungiDB:EYZ11_009244"/>
<reference evidence="1 2" key="1">
    <citation type="submission" date="2019-03" db="EMBL/GenBank/DDBJ databases">
        <title>The genome sequence of a newly discovered highly antifungal drug resistant Aspergillus species, Aspergillus tanneri NIH 1004.</title>
        <authorList>
            <person name="Mounaud S."/>
            <person name="Singh I."/>
            <person name="Joardar V."/>
            <person name="Pakala S."/>
            <person name="Pakala S."/>
            <person name="Venepally P."/>
            <person name="Hoover J."/>
            <person name="Nierman W."/>
            <person name="Chung J."/>
            <person name="Losada L."/>
        </authorList>
    </citation>
    <scope>NUCLEOTIDE SEQUENCE [LARGE SCALE GENOMIC DNA]</scope>
    <source>
        <strain evidence="1 2">NIH1004</strain>
    </source>
</reference>
<accession>A0A4V3UNH8</accession>